<evidence type="ECO:0000313" key="1">
    <source>
        <dbReference type="EMBL" id="OWM73223.1"/>
    </source>
</evidence>
<name>A0A218WKW3_PUNGR</name>
<protein>
    <submittedName>
        <fullName evidence="1">Uncharacterized protein</fullName>
    </submittedName>
</protein>
<proteinExistence type="predicted"/>
<dbReference type="Proteomes" id="UP000233551">
    <property type="component" value="Unassembled WGS sequence"/>
</dbReference>
<reference evidence="3" key="1">
    <citation type="journal article" date="2017" name="Plant J.">
        <title>The pomegranate (Punica granatum L.) genome and the genomics of punicalagin biosynthesis.</title>
        <authorList>
            <person name="Qin G."/>
            <person name="Xu C."/>
            <person name="Ming R."/>
            <person name="Tang H."/>
            <person name="Guyot R."/>
            <person name="Kramer E.M."/>
            <person name="Hu Y."/>
            <person name="Yi X."/>
            <person name="Qi Y."/>
            <person name="Xu X."/>
            <person name="Gao Z."/>
            <person name="Pan H."/>
            <person name="Jian J."/>
            <person name="Tian Y."/>
            <person name="Yue Z."/>
            <person name="Xu Y."/>
        </authorList>
    </citation>
    <scope>NUCLEOTIDE SEQUENCE [LARGE SCALE GENOMIC DNA]</scope>
    <source>
        <strain evidence="3">cv. Dabenzi</strain>
    </source>
</reference>
<dbReference type="EMBL" id="MTKT01003953">
    <property type="protein sequence ID" value="OWM73223.1"/>
    <property type="molecule type" value="Genomic_DNA"/>
</dbReference>
<organism evidence="1 3">
    <name type="scientific">Punica granatum</name>
    <name type="common">Pomegranate</name>
    <dbReference type="NCBI Taxonomy" id="22663"/>
    <lineage>
        <taxon>Eukaryota</taxon>
        <taxon>Viridiplantae</taxon>
        <taxon>Streptophyta</taxon>
        <taxon>Embryophyta</taxon>
        <taxon>Tracheophyta</taxon>
        <taxon>Spermatophyta</taxon>
        <taxon>Magnoliopsida</taxon>
        <taxon>eudicotyledons</taxon>
        <taxon>Gunneridae</taxon>
        <taxon>Pentapetalae</taxon>
        <taxon>rosids</taxon>
        <taxon>malvids</taxon>
        <taxon>Myrtales</taxon>
        <taxon>Lythraceae</taxon>
        <taxon>Punica</taxon>
    </lineage>
</organism>
<sequence length="227" mass="25184">MGKYAWKTWGRATDYVAASANWHTEVDKGCAPMNLTKKSASASMIAEFHLSLPPPLRTRPNMCQMSLGIWGETCRTEDCDSACALKFPGREGCGFCDVRRWKPMADTLQYVDDCLLRNLPDSHISCQNVHKANNAFETWANATISCSGTRALVCSRDFCPASNLKACSASTSVDFHPFLHLCLKGQIVTDESKHPGCFLQDPRLDLACNSAKGWTWVLLRDLSVRVD</sequence>
<dbReference type="EMBL" id="PGOL01000095">
    <property type="protein sequence ID" value="PKI77353.1"/>
    <property type="molecule type" value="Genomic_DNA"/>
</dbReference>
<reference evidence="2 4" key="3">
    <citation type="submission" date="2017-11" db="EMBL/GenBank/DDBJ databases">
        <title>De-novo sequencing of pomegranate (Punica granatum L.) genome.</title>
        <authorList>
            <person name="Akparov Z."/>
            <person name="Amiraslanov A."/>
            <person name="Hajiyeva S."/>
            <person name="Abbasov M."/>
            <person name="Kaur K."/>
            <person name="Hamwieh A."/>
            <person name="Solovyev V."/>
            <person name="Salamov A."/>
            <person name="Braich B."/>
            <person name="Kosarev P."/>
            <person name="Mahmoud A."/>
            <person name="Hajiyev E."/>
            <person name="Babayeva S."/>
            <person name="Izzatullayeva V."/>
            <person name="Mammadov A."/>
            <person name="Mammadov A."/>
            <person name="Sharifova S."/>
            <person name="Ojaghi J."/>
            <person name="Eynullazada K."/>
            <person name="Bayramov B."/>
            <person name="Abdulazimova A."/>
            <person name="Shahmuradov I."/>
        </authorList>
    </citation>
    <scope>NUCLEOTIDE SEQUENCE [LARGE SCALE GENOMIC DNA]</scope>
    <source>
        <strain evidence="2">AG2017</strain>
        <strain evidence="4">cv. AG2017</strain>
        <tissue evidence="2">Leaf</tissue>
    </source>
</reference>
<gene>
    <name evidence="1" type="ORF">CDL15_Pgr001337</name>
    <name evidence="2" type="ORF">CRG98_002298</name>
</gene>
<evidence type="ECO:0000313" key="2">
    <source>
        <dbReference type="EMBL" id="PKI77353.1"/>
    </source>
</evidence>
<evidence type="ECO:0000313" key="4">
    <source>
        <dbReference type="Proteomes" id="UP000233551"/>
    </source>
</evidence>
<keyword evidence="4" id="KW-1185">Reference proteome</keyword>
<dbReference type="Proteomes" id="UP000197138">
    <property type="component" value="Unassembled WGS sequence"/>
</dbReference>
<comment type="caution">
    <text evidence="1">The sequence shown here is derived from an EMBL/GenBank/DDBJ whole genome shotgun (WGS) entry which is preliminary data.</text>
</comment>
<reference evidence="1" key="2">
    <citation type="submission" date="2017-06" db="EMBL/GenBank/DDBJ databases">
        <title>The pomegranate genome and the genomics of punicalagin biosynthesis.</title>
        <authorList>
            <person name="Xu C."/>
        </authorList>
    </citation>
    <scope>NUCLEOTIDE SEQUENCE [LARGE SCALE GENOMIC DNA]</scope>
    <source>
        <tissue evidence="1">Fresh leaf</tissue>
    </source>
</reference>
<accession>A0A218WKW3</accession>
<evidence type="ECO:0000313" key="3">
    <source>
        <dbReference type="Proteomes" id="UP000197138"/>
    </source>
</evidence>
<dbReference type="AlphaFoldDB" id="A0A218WKW3"/>